<evidence type="ECO:0000256" key="2">
    <source>
        <dbReference type="ARBA" id="ARBA00011245"/>
    </source>
</evidence>
<dbReference type="EMBL" id="FP929131">
    <property type="protein sequence ID" value="CBX97231.1"/>
    <property type="molecule type" value="Genomic_DNA"/>
</dbReference>
<dbReference type="VEuPathDB" id="FungiDB:LEMA_P103620.1"/>
<dbReference type="InterPro" id="IPR013149">
    <property type="entry name" value="ADH-like_C"/>
</dbReference>
<dbReference type="InParanoid" id="E5A0T5"/>
<dbReference type="SUPFAM" id="SSF50129">
    <property type="entry name" value="GroES-like"/>
    <property type="match status" value="1"/>
</dbReference>
<feature type="domain" description="Enoyl reductase (ER)" evidence="4">
    <location>
        <begin position="16"/>
        <end position="352"/>
    </location>
</feature>
<evidence type="ECO:0000313" key="5">
    <source>
        <dbReference type="EMBL" id="CBX97231.1"/>
    </source>
</evidence>
<gene>
    <name evidence="5" type="ORF">LEMA_P103620.1</name>
</gene>
<keyword evidence="6" id="KW-1185">Reference proteome</keyword>
<dbReference type="Pfam" id="PF00107">
    <property type="entry name" value="ADH_zinc_N"/>
    <property type="match status" value="1"/>
</dbReference>
<dbReference type="HOGENOM" id="CLU_026673_16_3_1"/>
<dbReference type="OMA" id="NRDCTIR"/>
<dbReference type="Gene3D" id="3.40.50.720">
    <property type="entry name" value="NAD(P)-binding Rossmann-like Domain"/>
    <property type="match status" value="1"/>
</dbReference>
<evidence type="ECO:0000313" key="6">
    <source>
        <dbReference type="Proteomes" id="UP000002668"/>
    </source>
</evidence>
<dbReference type="GO" id="GO:0016651">
    <property type="term" value="F:oxidoreductase activity, acting on NAD(P)H"/>
    <property type="evidence" value="ECO:0007669"/>
    <property type="project" value="InterPro"/>
</dbReference>
<evidence type="ECO:0000259" key="4">
    <source>
        <dbReference type="SMART" id="SM00829"/>
    </source>
</evidence>
<dbReference type="AlphaFoldDB" id="E5A0T5"/>
<reference evidence="6" key="1">
    <citation type="journal article" date="2011" name="Nat. Commun.">
        <title>Effector diversification within compartments of the Leptosphaeria maculans genome affected by Repeat-Induced Point mutations.</title>
        <authorList>
            <person name="Rouxel T."/>
            <person name="Grandaubert J."/>
            <person name="Hane J.K."/>
            <person name="Hoede C."/>
            <person name="van de Wouw A.P."/>
            <person name="Couloux A."/>
            <person name="Dominguez V."/>
            <person name="Anthouard V."/>
            <person name="Bally P."/>
            <person name="Bourras S."/>
            <person name="Cozijnsen A.J."/>
            <person name="Ciuffetti L.M."/>
            <person name="Degrave A."/>
            <person name="Dilmaghani A."/>
            <person name="Duret L."/>
            <person name="Fudal I."/>
            <person name="Goodwin S.B."/>
            <person name="Gout L."/>
            <person name="Glaser N."/>
            <person name="Linglin J."/>
            <person name="Kema G.H.J."/>
            <person name="Lapalu N."/>
            <person name="Lawrence C.B."/>
            <person name="May K."/>
            <person name="Meyer M."/>
            <person name="Ollivier B."/>
            <person name="Poulain J."/>
            <person name="Schoch C.L."/>
            <person name="Simon A."/>
            <person name="Spatafora J.W."/>
            <person name="Stachowiak A."/>
            <person name="Turgeon B.G."/>
            <person name="Tyler B.M."/>
            <person name="Vincent D."/>
            <person name="Weissenbach J."/>
            <person name="Amselem J."/>
            <person name="Quesneville H."/>
            <person name="Oliver R.P."/>
            <person name="Wincker P."/>
            <person name="Balesdent M.-H."/>
            <person name="Howlett B.J."/>
        </authorList>
    </citation>
    <scope>NUCLEOTIDE SEQUENCE [LARGE SCALE GENOMIC DNA]</scope>
    <source>
        <strain evidence="6">JN3 / isolate v23.1.3 / race Av1-4-5-6-7-8</strain>
    </source>
</reference>
<dbReference type="CDD" id="cd08249">
    <property type="entry name" value="enoyl_reductase_like"/>
    <property type="match status" value="1"/>
</dbReference>
<dbReference type="PANTHER" id="PTHR45348">
    <property type="entry name" value="HYPOTHETICAL OXIDOREDUCTASE (EUROFUNG)"/>
    <property type="match status" value="1"/>
</dbReference>
<comment type="similarity">
    <text evidence="1">Belongs to the zinc-containing alcohol dehydrogenase family.</text>
</comment>
<accession>E5A0T5</accession>
<dbReference type="STRING" id="985895.E5A0T5"/>
<dbReference type="InterPro" id="IPR011032">
    <property type="entry name" value="GroES-like_sf"/>
</dbReference>
<evidence type="ECO:0000256" key="3">
    <source>
        <dbReference type="ARBA" id="ARBA00023002"/>
    </source>
</evidence>
<keyword evidence="3" id="KW-0560">Oxidoreductase</keyword>
<evidence type="ECO:0000256" key="1">
    <source>
        <dbReference type="ARBA" id="ARBA00008072"/>
    </source>
</evidence>
<dbReference type="InterPro" id="IPR020843">
    <property type="entry name" value="ER"/>
</dbReference>
<dbReference type="Gene3D" id="3.90.180.10">
    <property type="entry name" value="Medium-chain alcohol dehydrogenases, catalytic domain"/>
    <property type="match status" value="1"/>
</dbReference>
<dbReference type="SMART" id="SM00829">
    <property type="entry name" value="PKS_ER"/>
    <property type="match status" value="1"/>
</dbReference>
<sequence length="360" mass="37914">MASKSSALGLYVDAEGNFTTISDIPMPELEDDEILVKVLYSGVNPADCKHSTVIGIKSTIMGYDFCGEVVKVAGPKTQGFSPGDIVGGFTLATLGKPLKYGAHQEYLATPVELAFHVPANLPHTDAAALTTVVTTAADGLYNQFGLPLIGESPSTQSEVKMGPLLIWGGSTGVGLSMLQLARASGISPIFVTASPKRHALLQKYGATACFDYAAPDVMSQIQSAVDKAGMGPIAYAADCAGAMGSAMQMKACVGDDALLLSVMPMQDSCFKFPLALKSRTLTFQFPGAPTTTEIPGQPEEWAKMRKALEWAVKNYGSGFSLPLVEVFKGSTDELLQAIKLTAEAGRFGKLVIQHPLLPTA</sequence>
<dbReference type="InterPro" id="IPR036291">
    <property type="entry name" value="NAD(P)-bd_dom_sf"/>
</dbReference>
<dbReference type="SUPFAM" id="SSF51735">
    <property type="entry name" value="NAD(P)-binding Rossmann-fold domains"/>
    <property type="match status" value="1"/>
</dbReference>
<dbReference type="PANTHER" id="PTHR45348:SF7">
    <property type="entry name" value="ZINC BINDING OXIDOREDUCTASE, PUTATIVE-RELATED"/>
    <property type="match status" value="1"/>
</dbReference>
<dbReference type="Pfam" id="PF08240">
    <property type="entry name" value="ADH_N"/>
    <property type="match status" value="1"/>
</dbReference>
<dbReference type="eggNOG" id="KOG1198">
    <property type="taxonomic scope" value="Eukaryota"/>
</dbReference>
<dbReference type="Proteomes" id="UP000002668">
    <property type="component" value="Genome"/>
</dbReference>
<organism evidence="6">
    <name type="scientific">Leptosphaeria maculans (strain JN3 / isolate v23.1.3 / race Av1-4-5-6-7-8)</name>
    <name type="common">Blackleg fungus</name>
    <name type="synonym">Phoma lingam</name>
    <dbReference type="NCBI Taxonomy" id="985895"/>
    <lineage>
        <taxon>Eukaryota</taxon>
        <taxon>Fungi</taxon>
        <taxon>Dikarya</taxon>
        <taxon>Ascomycota</taxon>
        <taxon>Pezizomycotina</taxon>
        <taxon>Dothideomycetes</taxon>
        <taxon>Pleosporomycetidae</taxon>
        <taxon>Pleosporales</taxon>
        <taxon>Pleosporineae</taxon>
        <taxon>Leptosphaeriaceae</taxon>
        <taxon>Plenodomus</taxon>
        <taxon>Plenodomus lingam/Leptosphaeria maculans species complex</taxon>
    </lineage>
</organism>
<name>E5A0T5_LEPMJ</name>
<comment type="subunit">
    <text evidence="2">Monomer.</text>
</comment>
<dbReference type="InterPro" id="IPR013154">
    <property type="entry name" value="ADH-like_N"/>
</dbReference>
<dbReference type="GeneID" id="13281051"/>
<dbReference type="OrthoDB" id="10257049at2759"/>
<dbReference type="RefSeq" id="XP_003840710.1">
    <property type="nucleotide sequence ID" value="XM_003840662.1"/>
</dbReference>
<protein>
    <submittedName>
        <fullName evidence="5">Similar to zinc-binding oxidoreductase ToxD</fullName>
    </submittedName>
</protein>
<dbReference type="InterPro" id="IPR047122">
    <property type="entry name" value="Trans-enoyl_RdTase-like"/>
</dbReference>
<proteinExistence type="inferred from homology"/>